<keyword evidence="2" id="KW-1133">Transmembrane helix</keyword>
<dbReference type="HOGENOM" id="CLU_020031_2_0_1"/>
<evidence type="ECO:0000259" key="3">
    <source>
        <dbReference type="PROSITE" id="PS50033"/>
    </source>
</evidence>
<dbReference type="InterPro" id="IPR006577">
    <property type="entry name" value="UAS"/>
</dbReference>
<protein>
    <recommendedName>
        <fullName evidence="3">UBX domain-containing protein</fullName>
    </recommendedName>
</protein>
<dbReference type="eggNOG" id="KOG1363">
    <property type="taxonomic scope" value="Eukaryota"/>
</dbReference>
<dbReference type="InterPro" id="IPR036249">
    <property type="entry name" value="Thioredoxin-like_sf"/>
</dbReference>
<proteinExistence type="predicted"/>
<feature type="transmembrane region" description="Helical" evidence="2">
    <location>
        <begin position="73"/>
        <end position="102"/>
    </location>
</feature>
<dbReference type="VEuPathDB" id="FungiDB:C5L36_0C03470"/>
<keyword evidence="2" id="KW-0812">Transmembrane</keyword>
<evidence type="ECO:0000313" key="5">
    <source>
        <dbReference type="Proteomes" id="UP000029867"/>
    </source>
</evidence>
<dbReference type="Gene3D" id="3.40.30.10">
    <property type="entry name" value="Glutaredoxin"/>
    <property type="match status" value="1"/>
</dbReference>
<dbReference type="SUPFAM" id="SSF52833">
    <property type="entry name" value="Thioredoxin-like"/>
    <property type="match status" value="1"/>
</dbReference>
<dbReference type="Pfam" id="PF00789">
    <property type="entry name" value="UBX"/>
    <property type="match status" value="1"/>
</dbReference>
<keyword evidence="1" id="KW-0175">Coiled coil</keyword>
<sequence>MPNPVMSELNRLQHIFNSIINELNQTTQQQQVDDVEAIPQLQMPGGLDLPTSETQNSEDNSNTNKVENLFKKLLLIIAICVLLIVFLPIYVIYMILMFLFVFTVSIYNKIHQGKYSNLRNTDPSDIARRFIMNFDERIGNNLAGIDSSDPMEDQDQPNTLIEEGHLGEIGRPDFLECAYSQALYIVKKDIRWLLCYIESGENQECVDFTKEVLVHPVFLKFIKNKNFLVWGGDISDSEAFQVCNQFNITKLPFLGLLCMTVNQIPTSSGMQQSEPVLSLVSKIQGYKDLETTIHKLQRAYSKYNPIVSQLKRDNPESLQGVVRELQDEALQNSIRRIRPLRNSYSREPQRRSREEKRLQWLKWRKSTLEPEPNEPGQYARLAIKFPDGSRKQIKIGKTSSLEEIYATLECMYLNEVELGDATVYQCPDDYEHEYRFRIYTVMPKQIIPMSSNITIEETTSIYPSGNLVVEMVVD</sequence>
<evidence type="ECO:0000256" key="2">
    <source>
        <dbReference type="SAM" id="Phobius"/>
    </source>
</evidence>
<dbReference type="EMBL" id="JQFK01000002">
    <property type="protein sequence ID" value="KGK40337.1"/>
    <property type="molecule type" value="Genomic_DNA"/>
</dbReference>
<evidence type="ECO:0000313" key="4">
    <source>
        <dbReference type="EMBL" id="KGK40337.1"/>
    </source>
</evidence>
<dbReference type="InterPro" id="IPR001012">
    <property type="entry name" value="UBX_dom"/>
</dbReference>
<evidence type="ECO:0000256" key="1">
    <source>
        <dbReference type="ARBA" id="ARBA00023054"/>
    </source>
</evidence>
<dbReference type="SMART" id="SM00594">
    <property type="entry name" value="UAS"/>
    <property type="match status" value="1"/>
</dbReference>
<comment type="caution">
    <text evidence="4">The sequence shown here is derived from an EMBL/GenBank/DDBJ whole genome shotgun (WGS) entry which is preliminary data.</text>
</comment>
<dbReference type="SUPFAM" id="SSF54236">
    <property type="entry name" value="Ubiquitin-like"/>
    <property type="match status" value="1"/>
</dbReference>
<dbReference type="GO" id="GO:0043130">
    <property type="term" value="F:ubiquitin binding"/>
    <property type="evidence" value="ECO:0007669"/>
    <property type="project" value="TreeGrafter"/>
</dbReference>
<dbReference type="AlphaFoldDB" id="A0A099P7V5"/>
<organism evidence="4 5">
    <name type="scientific">Pichia kudriavzevii</name>
    <name type="common">Yeast</name>
    <name type="synonym">Issatchenkia orientalis</name>
    <dbReference type="NCBI Taxonomy" id="4909"/>
    <lineage>
        <taxon>Eukaryota</taxon>
        <taxon>Fungi</taxon>
        <taxon>Dikarya</taxon>
        <taxon>Ascomycota</taxon>
        <taxon>Saccharomycotina</taxon>
        <taxon>Pichiomycetes</taxon>
        <taxon>Pichiales</taxon>
        <taxon>Pichiaceae</taxon>
        <taxon>Pichia</taxon>
    </lineage>
</organism>
<dbReference type="PROSITE" id="PS50033">
    <property type="entry name" value="UBX"/>
    <property type="match status" value="1"/>
</dbReference>
<accession>A0A099P7V5</accession>
<dbReference type="Gene3D" id="3.10.20.90">
    <property type="entry name" value="Phosphatidylinositol 3-kinase Catalytic Subunit, Chain A, domain 1"/>
    <property type="match status" value="1"/>
</dbReference>
<dbReference type="SMART" id="SM00166">
    <property type="entry name" value="UBX"/>
    <property type="match status" value="1"/>
</dbReference>
<dbReference type="PANTHER" id="PTHR23322">
    <property type="entry name" value="FAS-ASSOCIATED PROTEIN"/>
    <property type="match status" value="1"/>
</dbReference>
<dbReference type="PANTHER" id="PTHR23322:SF1">
    <property type="entry name" value="FAS-ASSOCIATED FACTOR 2"/>
    <property type="match status" value="1"/>
</dbReference>
<feature type="domain" description="UBX" evidence="3">
    <location>
        <begin position="374"/>
        <end position="474"/>
    </location>
</feature>
<reference evidence="5" key="1">
    <citation type="journal article" date="2014" name="Microb. Cell Fact.">
        <title>Exploiting Issatchenkia orientalis SD108 for succinic acid production.</title>
        <authorList>
            <person name="Xiao H."/>
            <person name="Shao Z."/>
            <person name="Jiang Y."/>
            <person name="Dole S."/>
            <person name="Zhao H."/>
        </authorList>
    </citation>
    <scope>NUCLEOTIDE SEQUENCE [LARGE SCALE GENOMIC DNA]</scope>
    <source>
        <strain evidence="5">SD108</strain>
    </source>
</reference>
<gene>
    <name evidence="4" type="ORF">JL09_g365</name>
</gene>
<dbReference type="GO" id="GO:0005783">
    <property type="term" value="C:endoplasmic reticulum"/>
    <property type="evidence" value="ECO:0007669"/>
    <property type="project" value="TreeGrafter"/>
</dbReference>
<dbReference type="GO" id="GO:0036503">
    <property type="term" value="P:ERAD pathway"/>
    <property type="evidence" value="ECO:0007669"/>
    <property type="project" value="TreeGrafter"/>
</dbReference>
<dbReference type="Proteomes" id="UP000029867">
    <property type="component" value="Unassembled WGS sequence"/>
</dbReference>
<keyword evidence="2" id="KW-0472">Membrane</keyword>
<name>A0A099P7V5_PICKU</name>
<dbReference type="CDD" id="cd01767">
    <property type="entry name" value="UBX"/>
    <property type="match status" value="1"/>
</dbReference>
<dbReference type="InterPro" id="IPR050730">
    <property type="entry name" value="UBX_domain-protein"/>
</dbReference>
<dbReference type="InterPro" id="IPR029071">
    <property type="entry name" value="Ubiquitin-like_domsf"/>
</dbReference>